<evidence type="ECO:0000256" key="1">
    <source>
        <dbReference type="SAM" id="MobiDB-lite"/>
    </source>
</evidence>
<evidence type="ECO:0000313" key="4">
    <source>
        <dbReference type="Proteomes" id="UP000523431"/>
    </source>
</evidence>
<feature type="compositionally biased region" description="Low complexity" evidence="1">
    <location>
        <begin position="101"/>
        <end position="115"/>
    </location>
</feature>
<name>A0A7W6ZLA8_RHIET</name>
<feature type="region of interest" description="Disordered" evidence="1">
    <location>
        <begin position="77"/>
        <end position="170"/>
    </location>
</feature>
<feature type="region of interest" description="Disordered" evidence="1">
    <location>
        <begin position="205"/>
        <end position="258"/>
    </location>
</feature>
<evidence type="ECO:0000313" key="2">
    <source>
        <dbReference type="EMBL" id="MBB4482063.1"/>
    </source>
</evidence>
<sequence length="258" mass="28118">MTAVLVRFREAFKNIVHLLDRVRRGRSPSGQQAIAQRATELSDYHIPSDISEREHCRYNVTRGPLKAPSAWGRVSLTFQKSGTEDGRTTGRKSEDGGARQASSGGCPCAAAAGPRRSLDKAIAASTRRGATSRFLCRQKTRRPLSGPPRRDASNEEKASVSEGTEGRRNGVEVARIEGNLTHFLDGPLTVQGRLPLRLFSHNHQKKQENFSAGRSDSQTPPEEFPKLLSPSGLASAGPRSARRGPGDLAKASDHCMRR</sequence>
<dbReference type="Proteomes" id="UP000523431">
    <property type="component" value="Unassembled WGS sequence"/>
</dbReference>
<proteinExistence type="predicted"/>
<evidence type="ECO:0000313" key="3">
    <source>
        <dbReference type="EMBL" id="MBB4537892.1"/>
    </source>
</evidence>
<dbReference type="AlphaFoldDB" id="A0A7W6ZLA8"/>
<dbReference type="EMBL" id="JACIHU010000011">
    <property type="protein sequence ID" value="MBB4482063.1"/>
    <property type="molecule type" value="Genomic_DNA"/>
</dbReference>
<feature type="compositionally biased region" description="Basic and acidic residues" evidence="1">
    <location>
        <begin position="82"/>
        <end position="97"/>
    </location>
</feature>
<reference evidence="4 5" key="1">
    <citation type="submission" date="2020-08" db="EMBL/GenBank/DDBJ databases">
        <title>Genomic Encyclopedia of Type Strains, Phase IV (KMG-V): Genome sequencing to study the core and pangenomes of soil and plant-associated prokaryotes.</title>
        <authorList>
            <person name="Whitman W."/>
        </authorList>
    </citation>
    <scope>NUCLEOTIDE SEQUENCE [LARGE SCALE GENOMIC DNA]</scope>
    <source>
        <strain evidence="2 5">SEMIA 471</strain>
        <strain evidence="3 4">SEMIA 489</strain>
    </source>
</reference>
<comment type="caution">
    <text evidence="3">The sequence shown here is derived from an EMBL/GenBank/DDBJ whole genome shotgun (WGS) entry which is preliminary data.</text>
</comment>
<gene>
    <name evidence="2" type="ORF">GGE46_004666</name>
    <name evidence="3" type="ORF">GGE57_004663</name>
</gene>
<protein>
    <submittedName>
        <fullName evidence="3">Uncharacterized protein</fullName>
    </submittedName>
</protein>
<organism evidence="3 4">
    <name type="scientific">Rhizobium etli</name>
    <dbReference type="NCBI Taxonomy" id="29449"/>
    <lineage>
        <taxon>Bacteria</taxon>
        <taxon>Pseudomonadati</taxon>
        <taxon>Pseudomonadota</taxon>
        <taxon>Alphaproteobacteria</taxon>
        <taxon>Hyphomicrobiales</taxon>
        <taxon>Rhizobiaceae</taxon>
        <taxon>Rhizobium/Agrobacterium group</taxon>
        <taxon>Rhizobium</taxon>
    </lineage>
</organism>
<feature type="compositionally biased region" description="Basic and acidic residues" evidence="1">
    <location>
        <begin position="148"/>
        <end position="170"/>
    </location>
</feature>
<dbReference type="EMBL" id="JACIID010000011">
    <property type="protein sequence ID" value="MBB4537892.1"/>
    <property type="molecule type" value="Genomic_DNA"/>
</dbReference>
<evidence type="ECO:0000313" key="5">
    <source>
        <dbReference type="Proteomes" id="UP000557344"/>
    </source>
</evidence>
<dbReference type="Proteomes" id="UP000557344">
    <property type="component" value="Unassembled WGS sequence"/>
</dbReference>
<accession>A0A7W6ZLA8</accession>
<feature type="compositionally biased region" description="Polar residues" evidence="1">
    <location>
        <begin position="209"/>
        <end position="220"/>
    </location>
</feature>